<evidence type="ECO:0000256" key="1">
    <source>
        <dbReference type="ARBA" id="ARBA00010716"/>
    </source>
</evidence>
<feature type="binding site" evidence="7">
    <location>
        <position position="204"/>
    </location>
    <ligand>
        <name>Zn(2+)</name>
        <dbReference type="ChEBI" id="CHEBI:29105"/>
    </ligand>
</feature>
<dbReference type="PIRSF" id="PIRSF038994">
    <property type="entry name" value="NagA"/>
    <property type="match status" value="1"/>
</dbReference>
<comment type="cofactor">
    <cofactor evidence="7">
        <name>a divalent metal cation</name>
        <dbReference type="ChEBI" id="CHEBI:60240"/>
    </cofactor>
    <text evidence="7">Binds 1 divalent metal cation per subunit.</text>
</comment>
<dbReference type="GO" id="GO:0006046">
    <property type="term" value="P:N-acetylglucosamine catabolic process"/>
    <property type="evidence" value="ECO:0007669"/>
    <property type="project" value="TreeGrafter"/>
</dbReference>
<evidence type="ECO:0000256" key="6">
    <source>
        <dbReference type="PIRSR" id="PIRSR038994-1"/>
    </source>
</evidence>
<dbReference type="CDD" id="cd00854">
    <property type="entry name" value="NagA"/>
    <property type="match status" value="1"/>
</dbReference>
<dbReference type="SUPFAM" id="SSF51338">
    <property type="entry name" value="Composite domain of metallo-dependent hydrolases"/>
    <property type="match status" value="1"/>
</dbReference>
<evidence type="ECO:0000256" key="4">
    <source>
        <dbReference type="ARBA" id="ARBA00023277"/>
    </source>
</evidence>
<keyword evidence="3 5" id="KW-0378">Hydrolase</keyword>
<feature type="active site" description="Proton donor/acceptor" evidence="6">
    <location>
        <position position="261"/>
    </location>
</feature>
<evidence type="ECO:0000256" key="5">
    <source>
        <dbReference type="PIRNR" id="PIRNR038994"/>
    </source>
</evidence>
<protein>
    <submittedName>
        <fullName evidence="9">N-acetylglucosamine-6-phosphate deacetylase</fullName>
        <ecNumber evidence="9">3.5.1.25</ecNumber>
    </submittedName>
</protein>
<evidence type="ECO:0000256" key="2">
    <source>
        <dbReference type="ARBA" id="ARBA00022723"/>
    </source>
</evidence>
<keyword evidence="4 5" id="KW-0119">Carbohydrate metabolism</keyword>
<dbReference type="InterPro" id="IPR006680">
    <property type="entry name" value="Amidohydro-rel"/>
</dbReference>
<sequence>MRFENVLVVDPIDGEFVGSVETEESIISRIERIQGAQEFERILMPGFVDPHTHGSVGVDTLSMDVEALKKWEDFLYTQGVTYFLPTTMSSTPSAILSAARVVRDYTKNNNLTSVGGIHYEGPYLSLKRKGAQNPELIRSIDLKEIEETLIESVKLITMAPELEGFSQAQELIQKRGITLSLGHTDATYGDMERAYNQGCDRITHFPNGMNTLHHRELGCVGAVLSLPFSAEMIIDGIHSLPDFVKLVFGIKGPKKIMIVTDTIDATAMPDGEYELGGQKVILKNGRPTLEDGTIAAAVLVFSGAVRNFREFTGCSLKELAMVSSLNSLNSIGIKDRGRISEGYRADLVLLDGNLEVEETVLNGKTVFQS</sequence>
<dbReference type="NCBIfam" id="TIGR00221">
    <property type="entry name" value="nagA"/>
    <property type="match status" value="1"/>
</dbReference>
<dbReference type="InterPro" id="IPR032466">
    <property type="entry name" value="Metal_Hydrolase"/>
</dbReference>
<proteinExistence type="inferred from homology"/>
<dbReference type="EC" id="3.5.1.25" evidence="9"/>
<feature type="binding site" evidence="7">
    <location>
        <position position="183"/>
    </location>
    <ligand>
        <name>Zn(2+)</name>
        <dbReference type="ChEBI" id="CHEBI:29105"/>
    </ligand>
</feature>
<name>A0A7C1GS96_9BACT</name>
<dbReference type="AlphaFoldDB" id="A0A7C1GS96"/>
<evidence type="ECO:0000256" key="3">
    <source>
        <dbReference type="ARBA" id="ARBA00022801"/>
    </source>
</evidence>
<dbReference type="InterPro" id="IPR011059">
    <property type="entry name" value="Metal-dep_hydrolase_composite"/>
</dbReference>
<dbReference type="Gene3D" id="3.20.20.140">
    <property type="entry name" value="Metal-dependent hydrolases"/>
    <property type="match status" value="1"/>
</dbReference>
<accession>A0A7C1GS96</accession>
<evidence type="ECO:0000256" key="7">
    <source>
        <dbReference type="PIRSR" id="PIRSR038994-3"/>
    </source>
</evidence>
<feature type="binding site" evidence="7">
    <location>
        <position position="120"/>
    </location>
    <ligand>
        <name>Zn(2+)</name>
        <dbReference type="ChEBI" id="CHEBI:29105"/>
    </ligand>
</feature>
<keyword evidence="2 7" id="KW-0479">Metal-binding</keyword>
<gene>
    <name evidence="9" type="primary">nagA</name>
    <name evidence="9" type="ORF">ENN47_03155</name>
</gene>
<dbReference type="GO" id="GO:0008448">
    <property type="term" value="F:N-acetylglucosamine-6-phosphate deacetylase activity"/>
    <property type="evidence" value="ECO:0007669"/>
    <property type="project" value="UniProtKB-EC"/>
</dbReference>
<evidence type="ECO:0000313" key="9">
    <source>
        <dbReference type="EMBL" id="HDP77180.1"/>
    </source>
</evidence>
<dbReference type="PANTHER" id="PTHR11113">
    <property type="entry name" value="N-ACETYLGLUCOSAMINE-6-PHOSPHATE DEACETYLASE"/>
    <property type="match status" value="1"/>
</dbReference>
<dbReference type="Gene3D" id="2.30.40.10">
    <property type="entry name" value="Urease, subunit C, domain 1"/>
    <property type="match status" value="1"/>
</dbReference>
<reference evidence="9" key="1">
    <citation type="journal article" date="2020" name="mSystems">
        <title>Genome- and Community-Level Interaction Insights into Carbon Utilization and Element Cycling Functions of Hydrothermarchaeota in Hydrothermal Sediment.</title>
        <authorList>
            <person name="Zhou Z."/>
            <person name="Liu Y."/>
            <person name="Xu W."/>
            <person name="Pan J."/>
            <person name="Luo Z.H."/>
            <person name="Li M."/>
        </authorList>
    </citation>
    <scope>NUCLEOTIDE SEQUENCE [LARGE SCALE GENOMIC DNA]</scope>
    <source>
        <strain evidence="9">SpSt-1179</strain>
    </source>
</reference>
<dbReference type="SUPFAM" id="SSF51556">
    <property type="entry name" value="Metallo-dependent hydrolases"/>
    <property type="match status" value="1"/>
</dbReference>
<evidence type="ECO:0000259" key="8">
    <source>
        <dbReference type="Pfam" id="PF01979"/>
    </source>
</evidence>
<feature type="domain" description="Amidohydrolase-related" evidence="8">
    <location>
        <begin position="42"/>
        <end position="366"/>
    </location>
</feature>
<dbReference type="GO" id="GO:0046872">
    <property type="term" value="F:metal ion binding"/>
    <property type="evidence" value="ECO:0007669"/>
    <property type="project" value="UniProtKB-KW"/>
</dbReference>
<dbReference type="InterPro" id="IPR003764">
    <property type="entry name" value="GlcNAc_6-P_deAcase"/>
</dbReference>
<dbReference type="Proteomes" id="UP000886198">
    <property type="component" value="Unassembled WGS sequence"/>
</dbReference>
<dbReference type="Pfam" id="PF01979">
    <property type="entry name" value="Amidohydro_1"/>
    <property type="match status" value="1"/>
</dbReference>
<comment type="similarity">
    <text evidence="1 5">Belongs to the metallo-dependent hydrolases superfamily. NagA family.</text>
</comment>
<comment type="caution">
    <text evidence="9">The sequence shown here is derived from an EMBL/GenBank/DDBJ whole genome shotgun (WGS) entry which is preliminary data.</text>
</comment>
<organism evidence="9">
    <name type="scientific">Mesotoga infera</name>
    <dbReference type="NCBI Taxonomy" id="1236046"/>
    <lineage>
        <taxon>Bacteria</taxon>
        <taxon>Thermotogati</taxon>
        <taxon>Thermotogota</taxon>
        <taxon>Thermotogae</taxon>
        <taxon>Kosmotogales</taxon>
        <taxon>Kosmotogaceae</taxon>
        <taxon>Mesotoga</taxon>
    </lineage>
</organism>
<dbReference type="PANTHER" id="PTHR11113:SF14">
    <property type="entry name" value="N-ACETYLGLUCOSAMINE-6-PHOSPHATE DEACETYLASE"/>
    <property type="match status" value="1"/>
</dbReference>
<dbReference type="EMBL" id="DSBT01000095">
    <property type="protein sequence ID" value="HDP77180.1"/>
    <property type="molecule type" value="Genomic_DNA"/>
</dbReference>